<sequence length="507" mass="55445">MRYEDWDVLLFRRDCKVPLREFQVACHVVQDLEFSHIHGSAGVPTVCCFVPSLIPGTPFQVSLHSWTGLPRNQLAQEYSNFSDSVRLEARVYIDGRPISSAILDQNTSWPRLFTHCYATTMSGQPEALGFPSFRYELLQQSYWSPADSLGRVKIVISEGFSRNSSSNPIERVRNIVAFSFQHAPLDVLEDASIAWPSPSMWERAPFAATSLGPPRTNQEAELPNNTPLQWCDDLEPKASGAVPSNAPVPVQIESNKLDGRKPQTATWGLSGASFTSTSFQDEEADEDMRSKVLAIRPTARQNSCYEADATRPDHSTTSAPISLLPRGSLTSPSFSHSLTKSVLNQPPPTVRSRKEINNPAQRLNALPPTNVPTATDLADSRPTRKVSQAISLVSTESGVSASTGGASLSADMALSRTDSPLYADSHPGSQVQGSELETRRDVSKSFVPTNTLSVSSGNTVNKGIKRVRDFTPGSSKALDEENGSRHVSPRLDMTCFGNSREPDDRVI</sequence>
<organism evidence="2 3">
    <name type="scientific">Sarocladium strictum</name>
    <name type="common">Black bundle disease fungus</name>
    <name type="synonym">Acremonium strictum</name>
    <dbReference type="NCBI Taxonomy" id="5046"/>
    <lineage>
        <taxon>Eukaryota</taxon>
        <taxon>Fungi</taxon>
        <taxon>Dikarya</taxon>
        <taxon>Ascomycota</taxon>
        <taxon>Pezizomycotina</taxon>
        <taxon>Sordariomycetes</taxon>
        <taxon>Hypocreomycetidae</taxon>
        <taxon>Hypocreales</taxon>
        <taxon>Sarocladiaceae</taxon>
        <taxon>Sarocladium</taxon>
    </lineage>
</organism>
<gene>
    <name evidence="2" type="ORF">NLU13_1063</name>
</gene>
<feature type="region of interest" description="Disordered" evidence="1">
    <location>
        <begin position="303"/>
        <end position="384"/>
    </location>
</feature>
<feature type="compositionally biased region" description="Polar residues" evidence="1">
    <location>
        <begin position="328"/>
        <end position="344"/>
    </location>
</feature>
<evidence type="ECO:0000256" key="1">
    <source>
        <dbReference type="SAM" id="MobiDB-lite"/>
    </source>
</evidence>
<dbReference type="AlphaFoldDB" id="A0AA39LBV7"/>
<comment type="caution">
    <text evidence="2">The sequence shown here is derived from an EMBL/GenBank/DDBJ whole genome shotgun (WGS) entry which is preliminary data.</text>
</comment>
<protein>
    <submittedName>
        <fullName evidence="2">Uncharacterized protein</fullName>
    </submittedName>
</protein>
<proteinExistence type="predicted"/>
<dbReference type="Proteomes" id="UP001175261">
    <property type="component" value="Unassembled WGS sequence"/>
</dbReference>
<dbReference type="EMBL" id="JAPDFR010000001">
    <property type="protein sequence ID" value="KAK0391563.1"/>
    <property type="molecule type" value="Genomic_DNA"/>
</dbReference>
<feature type="region of interest" description="Disordered" evidence="1">
    <location>
        <begin position="423"/>
        <end position="444"/>
    </location>
</feature>
<reference evidence="2" key="1">
    <citation type="submission" date="2022-10" db="EMBL/GenBank/DDBJ databases">
        <title>Determination and structural analysis of whole genome sequence of Sarocladium strictum F4-1.</title>
        <authorList>
            <person name="Hu L."/>
            <person name="Jiang Y."/>
        </authorList>
    </citation>
    <scope>NUCLEOTIDE SEQUENCE</scope>
    <source>
        <strain evidence="2">F4-1</strain>
    </source>
</reference>
<feature type="region of interest" description="Disordered" evidence="1">
    <location>
        <begin position="469"/>
        <end position="507"/>
    </location>
</feature>
<evidence type="ECO:0000313" key="3">
    <source>
        <dbReference type="Proteomes" id="UP001175261"/>
    </source>
</evidence>
<accession>A0AA39LBV7</accession>
<evidence type="ECO:0000313" key="2">
    <source>
        <dbReference type="EMBL" id="KAK0391563.1"/>
    </source>
</evidence>
<name>A0AA39LBV7_SARSR</name>
<keyword evidence="3" id="KW-1185">Reference proteome</keyword>